<evidence type="ECO:0000256" key="1">
    <source>
        <dbReference type="SAM" id="MobiDB-lite"/>
    </source>
</evidence>
<feature type="chain" id="PRO_5047439951" description="Fibrinogen C-terminal domain-containing protein" evidence="2">
    <location>
        <begin position="22"/>
        <end position="294"/>
    </location>
</feature>
<keyword evidence="5" id="KW-1185">Reference proteome</keyword>
<dbReference type="Gene3D" id="3.90.215.10">
    <property type="entry name" value="Gamma Fibrinogen, chain A, domain 1"/>
    <property type="match status" value="1"/>
</dbReference>
<feature type="domain" description="Fibrinogen C-terminal" evidence="3">
    <location>
        <begin position="96"/>
        <end position="294"/>
    </location>
</feature>
<evidence type="ECO:0000259" key="3">
    <source>
        <dbReference type="PROSITE" id="PS51406"/>
    </source>
</evidence>
<sequence>MKQILIYLALLTTHFVTMTYCGRCRYVTSIVCEDDFTNPSEQASEKGEVGPPGPSESQEINDSRHGSGDVRKTGSEKGSCPSKLFENDILRRFKNLENFVRFDSCTNSPIDGNQFLRNGLQVYCEDRWSIFQRRFDGSVNFQRTWDEYKVGFGETEGEFWLGLEKVHRLTRGGNCNLRIELQNFDDVHYWAEYSSFLVDSEADLYQLHVAGHTGNATDGFSYANEPFVTIDKYEHSPPRPNCATLDGNNGGWWYTFWNNCGGSWLNGLWGENGRVYWKGVNPRPKATTMKFRCD</sequence>
<reference evidence="4 5" key="1">
    <citation type="submission" date="2024-02" db="EMBL/GenBank/DDBJ databases">
        <authorList>
            <person name="Daric V."/>
            <person name="Darras S."/>
        </authorList>
    </citation>
    <scope>NUCLEOTIDE SEQUENCE [LARGE SCALE GENOMIC DNA]</scope>
</reference>
<protein>
    <recommendedName>
        <fullName evidence="3">Fibrinogen C-terminal domain-containing protein</fullName>
    </recommendedName>
</protein>
<dbReference type="InterPro" id="IPR014716">
    <property type="entry name" value="Fibrinogen_a/b/g_C_1"/>
</dbReference>
<dbReference type="PANTHER" id="PTHR19143">
    <property type="entry name" value="FIBRINOGEN/TENASCIN/ANGIOPOEITIN"/>
    <property type="match status" value="1"/>
</dbReference>
<keyword evidence="2" id="KW-0732">Signal</keyword>
<dbReference type="InterPro" id="IPR050373">
    <property type="entry name" value="Fibrinogen_C-term_domain"/>
</dbReference>
<gene>
    <name evidence="4" type="ORF">CVLEPA_LOCUS15654</name>
</gene>
<dbReference type="Proteomes" id="UP001642483">
    <property type="component" value="Unassembled WGS sequence"/>
</dbReference>
<dbReference type="EMBL" id="CAWYQH010000098">
    <property type="protein sequence ID" value="CAK8684675.1"/>
    <property type="molecule type" value="Genomic_DNA"/>
</dbReference>
<comment type="caution">
    <text evidence="4">The sequence shown here is derived from an EMBL/GenBank/DDBJ whole genome shotgun (WGS) entry which is preliminary data.</text>
</comment>
<dbReference type="SUPFAM" id="SSF56496">
    <property type="entry name" value="Fibrinogen C-terminal domain-like"/>
    <property type="match status" value="1"/>
</dbReference>
<dbReference type="PROSITE" id="PS51406">
    <property type="entry name" value="FIBRINOGEN_C_2"/>
    <property type="match status" value="1"/>
</dbReference>
<dbReference type="InterPro" id="IPR002181">
    <property type="entry name" value="Fibrinogen_a/b/g_C_dom"/>
</dbReference>
<name>A0ABP0G3G3_CLALP</name>
<organism evidence="4 5">
    <name type="scientific">Clavelina lepadiformis</name>
    <name type="common">Light-bulb sea squirt</name>
    <name type="synonym">Ascidia lepadiformis</name>
    <dbReference type="NCBI Taxonomy" id="159417"/>
    <lineage>
        <taxon>Eukaryota</taxon>
        <taxon>Metazoa</taxon>
        <taxon>Chordata</taxon>
        <taxon>Tunicata</taxon>
        <taxon>Ascidiacea</taxon>
        <taxon>Aplousobranchia</taxon>
        <taxon>Clavelinidae</taxon>
        <taxon>Clavelina</taxon>
    </lineage>
</organism>
<feature type="signal peptide" evidence="2">
    <location>
        <begin position="1"/>
        <end position="21"/>
    </location>
</feature>
<accession>A0ABP0G3G3</accession>
<proteinExistence type="predicted"/>
<evidence type="ECO:0000313" key="5">
    <source>
        <dbReference type="Proteomes" id="UP001642483"/>
    </source>
</evidence>
<evidence type="ECO:0000256" key="2">
    <source>
        <dbReference type="SAM" id="SignalP"/>
    </source>
</evidence>
<feature type="region of interest" description="Disordered" evidence="1">
    <location>
        <begin position="39"/>
        <end position="79"/>
    </location>
</feature>
<feature type="compositionally biased region" description="Basic and acidic residues" evidence="1">
    <location>
        <begin position="61"/>
        <end position="75"/>
    </location>
</feature>
<dbReference type="InterPro" id="IPR036056">
    <property type="entry name" value="Fibrinogen-like_C"/>
</dbReference>
<dbReference type="Pfam" id="PF00147">
    <property type="entry name" value="Fibrinogen_C"/>
    <property type="match status" value="1"/>
</dbReference>
<dbReference type="SMART" id="SM00186">
    <property type="entry name" value="FBG"/>
    <property type="match status" value="1"/>
</dbReference>
<evidence type="ECO:0000313" key="4">
    <source>
        <dbReference type="EMBL" id="CAK8684675.1"/>
    </source>
</evidence>